<dbReference type="Proteomes" id="UP000245216">
    <property type="component" value="Unassembled WGS sequence"/>
</dbReference>
<name>A0A2U2BLN7_ALCFA</name>
<reference evidence="2 3" key="1">
    <citation type="submission" date="2018-05" db="EMBL/GenBank/DDBJ databases">
        <title>Genome Sequence of an Efficient Indole-Degrading Bacterium, Alcaligenes sp.YBY.</title>
        <authorList>
            <person name="Yang B."/>
        </authorList>
    </citation>
    <scope>NUCLEOTIDE SEQUENCE [LARGE SCALE GENOMIC DNA]</scope>
    <source>
        <strain evidence="2 3">YBY</strain>
    </source>
</reference>
<evidence type="ECO:0000313" key="2">
    <source>
        <dbReference type="EMBL" id="PWE14923.1"/>
    </source>
</evidence>
<gene>
    <name evidence="2" type="ORF">DF183_09565</name>
</gene>
<feature type="compositionally biased region" description="Basic and acidic residues" evidence="1">
    <location>
        <begin position="80"/>
        <end position="89"/>
    </location>
</feature>
<dbReference type="AlphaFoldDB" id="A0A2U2BLN7"/>
<evidence type="ECO:0000256" key="1">
    <source>
        <dbReference type="SAM" id="MobiDB-lite"/>
    </source>
</evidence>
<sequence>MDVNINKGGAGMGERVLVLALNIAIGAPGEIRDVSLSTQAGFTSKTTSEAAALTISSRLVAVVGQARMQAGMQGNGGKSPRTELRVRLH</sequence>
<organism evidence="2 3">
    <name type="scientific">Alcaligenes faecalis</name>
    <dbReference type="NCBI Taxonomy" id="511"/>
    <lineage>
        <taxon>Bacteria</taxon>
        <taxon>Pseudomonadati</taxon>
        <taxon>Pseudomonadota</taxon>
        <taxon>Betaproteobacteria</taxon>
        <taxon>Burkholderiales</taxon>
        <taxon>Alcaligenaceae</taxon>
        <taxon>Alcaligenes</taxon>
    </lineage>
</organism>
<protein>
    <submittedName>
        <fullName evidence="2">Uncharacterized protein</fullName>
    </submittedName>
</protein>
<proteinExistence type="predicted"/>
<evidence type="ECO:0000313" key="3">
    <source>
        <dbReference type="Proteomes" id="UP000245216"/>
    </source>
</evidence>
<comment type="caution">
    <text evidence="2">The sequence shown here is derived from an EMBL/GenBank/DDBJ whole genome shotgun (WGS) entry which is preliminary data.</text>
</comment>
<accession>A0A2U2BLN7</accession>
<dbReference type="EMBL" id="QEXO01000002">
    <property type="protein sequence ID" value="PWE14923.1"/>
    <property type="molecule type" value="Genomic_DNA"/>
</dbReference>
<reference evidence="2 3" key="2">
    <citation type="submission" date="2018-05" db="EMBL/GenBank/DDBJ databases">
        <authorList>
            <person name="Lanie J.A."/>
            <person name="Ng W.-L."/>
            <person name="Kazmierczak K.M."/>
            <person name="Andrzejewski T.M."/>
            <person name="Davidsen T.M."/>
            <person name="Wayne K.J."/>
            <person name="Tettelin H."/>
            <person name="Glass J.I."/>
            <person name="Rusch D."/>
            <person name="Podicherti R."/>
            <person name="Tsui H.-C.T."/>
            <person name="Winkler M.E."/>
        </authorList>
    </citation>
    <scope>NUCLEOTIDE SEQUENCE [LARGE SCALE GENOMIC DNA]</scope>
    <source>
        <strain evidence="2 3">YBY</strain>
    </source>
</reference>
<feature type="region of interest" description="Disordered" evidence="1">
    <location>
        <begin position="70"/>
        <end position="89"/>
    </location>
</feature>